<reference evidence="1" key="1">
    <citation type="submission" date="2018-05" db="EMBL/GenBank/DDBJ databases">
        <authorList>
            <person name="Lanie J.A."/>
            <person name="Ng W.-L."/>
            <person name="Kazmierczak K.M."/>
            <person name="Andrzejewski T.M."/>
            <person name="Davidsen T.M."/>
            <person name="Wayne K.J."/>
            <person name="Tettelin H."/>
            <person name="Glass J.I."/>
            <person name="Rusch D."/>
            <person name="Podicherti R."/>
            <person name="Tsui H.-C.T."/>
            <person name="Winkler M.E."/>
        </authorList>
    </citation>
    <scope>NUCLEOTIDE SEQUENCE</scope>
</reference>
<proteinExistence type="predicted"/>
<accession>A0A382I3A2</accession>
<dbReference type="AlphaFoldDB" id="A0A382I3A2"/>
<name>A0A382I3A2_9ZZZZ</name>
<organism evidence="1">
    <name type="scientific">marine metagenome</name>
    <dbReference type="NCBI Taxonomy" id="408172"/>
    <lineage>
        <taxon>unclassified sequences</taxon>
        <taxon>metagenomes</taxon>
        <taxon>ecological metagenomes</taxon>
    </lineage>
</organism>
<evidence type="ECO:0000313" key="1">
    <source>
        <dbReference type="EMBL" id="SVB94086.1"/>
    </source>
</evidence>
<sequence>MSNTIIDTSREFFLDIVLPILQDKFPKETSSTAFGAFGLGSEVYGMDDNYSRDHHFGLRINALIPDDIFQKKS</sequence>
<gene>
    <name evidence="1" type="ORF">METZ01_LOCUS246940</name>
</gene>
<dbReference type="EMBL" id="UINC01064939">
    <property type="protein sequence ID" value="SVB94086.1"/>
    <property type="molecule type" value="Genomic_DNA"/>
</dbReference>
<protein>
    <submittedName>
        <fullName evidence="1">Uncharacterized protein</fullName>
    </submittedName>
</protein>
<feature type="non-terminal residue" evidence="1">
    <location>
        <position position="73"/>
    </location>
</feature>